<dbReference type="InterPro" id="IPR036426">
    <property type="entry name" value="Bulb-type_lectin_dom_sf"/>
</dbReference>
<accession>A0A8R7PK17</accession>
<keyword evidence="11" id="KW-0675">Receptor</keyword>
<reference evidence="22" key="3">
    <citation type="submission" date="2022-06" db="UniProtKB">
        <authorList>
            <consortium name="EnsemblPlants"/>
        </authorList>
    </citation>
    <scope>IDENTIFICATION</scope>
</reference>
<evidence type="ECO:0000313" key="23">
    <source>
        <dbReference type="Proteomes" id="UP000015106"/>
    </source>
</evidence>
<evidence type="ECO:0000256" key="5">
    <source>
        <dbReference type="ARBA" id="ARBA00022679"/>
    </source>
</evidence>
<feature type="domain" description="Apple" evidence="21">
    <location>
        <begin position="334"/>
        <end position="418"/>
    </location>
</feature>
<evidence type="ECO:0000256" key="3">
    <source>
        <dbReference type="ARBA" id="ARBA00022527"/>
    </source>
</evidence>
<comment type="catalytic activity">
    <reaction evidence="13 15">
        <text>L-threonyl-[protein] + ATP = O-phospho-L-threonyl-[protein] + ADP + H(+)</text>
        <dbReference type="Rhea" id="RHEA:46608"/>
        <dbReference type="Rhea" id="RHEA-COMP:11060"/>
        <dbReference type="Rhea" id="RHEA-COMP:11605"/>
        <dbReference type="ChEBI" id="CHEBI:15378"/>
        <dbReference type="ChEBI" id="CHEBI:30013"/>
        <dbReference type="ChEBI" id="CHEBI:30616"/>
        <dbReference type="ChEBI" id="CHEBI:61977"/>
        <dbReference type="ChEBI" id="CHEBI:456216"/>
        <dbReference type="EC" id="2.7.11.1"/>
    </reaction>
</comment>
<keyword evidence="17" id="KW-1133">Transmembrane helix</keyword>
<dbReference type="Gramene" id="TuG1812G0200005305.01.T01">
    <property type="protein sequence ID" value="TuG1812G0200005305.01.T01"/>
    <property type="gene ID" value="TuG1812G0200005305.01"/>
</dbReference>
<feature type="signal peptide" evidence="18">
    <location>
        <begin position="1"/>
        <end position="20"/>
    </location>
</feature>
<dbReference type="EnsemblPlants" id="TuG1812G0200005305.01.T01">
    <property type="protein sequence ID" value="TuG1812G0200005305.01.T01"/>
    <property type="gene ID" value="TuG1812G0200005305.01"/>
</dbReference>
<dbReference type="SUPFAM" id="SSF56112">
    <property type="entry name" value="Protein kinase-like (PK-like)"/>
    <property type="match status" value="1"/>
</dbReference>
<comment type="subcellular location">
    <subcellularLocation>
        <location evidence="1">Cell membrane</location>
        <topology evidence="1">Single-pass type I membrane protein</topology>
    </subcellularLocation>
</comment>
<evidence type="ECO:0000256" key="18">
    <source>
        <dbReference type="SAM" id="SignalP"/>
    </source>
</evidence>
<dbReference type="EC" id="2.7.11.1" evidence="15"/>
<dbReference type="PROSITE" id="PS50011">
    <property type="entry name" value="PROTEIN_KINASE_DOM"/>
    <property type="match status" value="1"/>
</dbReference>
<dbReference type="GO" id="GO:0005524">
    <property type="term" value="F:ATP binding"/>
    <property type="evidence" value="ECO:0007669"/>
    <property type="project" value="UniProtKB-UniRule"/>
</dbReference>
<reference evidence="23" key="1">
    <citation type="journal article" date="2013" name="Nature">
        <title>Draft genome of the wheat A-genome progenitor Triticum urartu.</title>
        <authorList>
            <person name="Ling H.Q."/>
            <person name="Zhao S."/>
            <person name="Liu D."/>
            <person name="Wang J."/>
            <person name="Sun H."/>
            <person name="Zhang C."/>
            <person name="Fan H."/>
            <person name="Li D."/>
            <person name="Dong L."/>
            <person name="Tao Y."/>
            <person name="Gao C."/>
            <person name="Wu H."/>
            <person name="Li Y."/>
            <person name="Cui Y."/>
            <person name="Guo X."/>
            <person name="Zheng S."/>
            <person name="Wang B."/>
            <person name="Yu K."/>
            <person name="Liang Q."/>
            <person name="Yang W."/>
            <person name="Lou X."/>
            <person name="Chen J."/>
            <person name="Feng M."/>
            <person name="Jian J."/>
            <person name="Zhang X."/>
            <person name="Luo G."/>
            <person name="Jiang Y."/>
            <person name="Liu J."/>
            <person name="Wang Z."/>
            <person name="Sha Y."/>
            <person name="Zhang B."/>
            <person name="Wu H."/>
            <person name="Tang D."/>
            <person name="Shen Q."/>
            <person name="Xue P."/>
            <person name="Zou S."/>
            <person name="Wang X."/>
            <person name="Liu X."/>
            <person name="Wang F."/>
            <person name="Yang Y."/>
            <person name="An X."/>
            <person name="Dong Z."/>
            <person name="Zhang K."/>
            <person name="Zhang X."/>
            <person name="Luo M.C."/>
            <person name="Dvorak J."/>
            <person name="Tong Y."/>
            <person name="Wang J."/>
            <person name="Yang H."/>
            <person name="Li Z."/>
            <person name="Wang D."/>
            <person name="Zhang A."/>
            <person name="Wang J."/>
        </authorList>
    </citation>
    <scope>NUCLEOTIDE SEQUENCE</scope>
    <source>
        <strain evidence="23">cv. G1812</strain>
    </source>
</reference>
<dbReference type="GO" id="GO:0048544">
    <property type="term" value="P:recognition of pollen"/>
    <property type="evidence" value="ECO:0007669"/>
    <property type="project" value="InterPro"/>
</dbReference>
<feature type="domain" description="Bulb-type lectin" evidence="20">
    <location>
        <begin position="21"/>
        <end position="147"/>
    </location>
</feature>
<dbReference type="CDD" id="cd00028">
    <property type="entry name" value="B_lectin"/>
    <property type="match status" value="1"/>
</dbReference>
<dbReference type="PANTHER" id="PTHR27002">
    <property type="entry name" value="RECEPTOR-LIKE SERINE/THREONINE-PROTEIN KINASE SD1-8"/>
    <property type="match status" value="1"/>
</dbReference>
<dbReference type="InterPro" id="IPR001245">
    <property type="entry name" value="Ser-Thr/Tyr_kinase_cat_dom"/>
</dbReference>
<evidence type="ECO:0000256" key="16">
    <source>
        <dbReference type="PROSITE-ProRule" id="PRU10141"/>
    </source>
</evidence>
<dbReference type="GO" id="GO:0051707">
    <property type="term" value="P:response to other organism"/>
    <property type="evidence" value="ECO:0007669"/>
    <property type="project" value="UniProtKB-ARBA"/>
</dbReference>
<keyword evidence="6 18" id="KW-0732">Signal</keyword>
<feature type="transmembrane region" description="Helical" evidence="17">
    <location>
        <begin position="431"/>
        <end position="451"/>
    </location>
</feature>
<keyword evidence="4" id="KW-0245">EGF-like domain</keyword>
<comment type="similarity">
    <text evidence="15">Belongs to the protein kinase superfamily. Ser/Thr protein kinase family.</text>
</comment>
<evidence type="ECO:0000256" key="12">
    <source>
        <dbReference type="ARBA" id="ARBA00023180"/>
    </source>
</evidence>
<dbReference type="InterPro" id="IPR017441">
    <property type="entry name" value="Protein_kinase_ATP_BS"/>
</dbReference>
<dbReference type="SMART" id="SM00108">
    <property type="entry name" value="B_lectin"/>
    <property type="match status" value="1"/>
</dbReference>
<dbReference type="SUPFAM" id="SSF51110">
    <property type="entry name" value="alpha-D-mannose-specific plant lectins"/>
    <property type="match status" value="1"/>
</dbReference>
<dbReference type="PROSITE" id="PS50948">
    <property type="entry name" value="PAN"/>
    <property type="match status" value="1"/>
</dbReference>
<dbReference type="GO" id="GO:0005886">
    <property type="term" value="C:plasma membrane"/>
    <property type="evidence" value="ECO:0007669"/>
    <property type="project" value="UniProtKB-SubCell"/>
</dbReference>
<dbReference type="PROSITE" id="PS50927">
    <property type="entry name" value="BULB_LECTIN"/>
    <property type="match status" value="1"/>
</dbReference>
<evidence type="ECO:0000256" key="2">
    <source>
        <dbReference type="ARBA" id="ARBA00022475"/>
    </source>
</evidence>
<evidence type="ECO:0000256" key="1">
    <source>
        <dbReference type="ARBA" id="ARBA00004251"/>
    </source>
</evidence>
<keyword evidence="17" id="KW-0472">Membrane</keyword>
<evidence type="ECO:0000256" key="8">
    <source>
        <dbReference type="ARBA" id="ARBA00022777"/>
    </source>
</evidence>
<dbReference type="Pfam" id="PF01453">
    <property type="entry name" value="B_lectin"/>
    <property type="match status" value="1"/>
</dbReference>
<keyword evidence="9 15" id="KW-0067">ATP-binding</keyword>
<dbReference type="SMART" id="SM00220">
    <property type="entry name" value="S_TKc"/>
    <property type="match status" value="1"/>
</dbReference>
<dbReference type="FunFam" id="1.10.510.10:FF:000060">
    <property type="entry name" value="G-type lectin S-receptor-like serine/threonine-protein kinase"/>
    <property type="match status" value="1"/>
</dbReference>
<keyword evidence="8 15" id="KW-0418">Kinase</keyword>
<evidence type="ECO:0000256" key="10">
    <source>
        <dbReference type="ARBA" id="ARBA00023157"/>
    </source>
</evidence>
<dbReference type="AlphaFoldDB" id="A0A8R7PK17"/>
<keyword evidence="3 15" id="KW-0723">Serine/threonine-protein kinase</keyword>
<keyword evidence="2" id="KW-1003">Cell membrane</keyword>
<keyword evidence="23" id="KW-1185">Reference proteome</keyword>
<dbReference type="PROSITE" id="PS00108">
    <property type="entry name" value="PROTEIN_KINASE_ST"/>
    <property type="match status" value="1"/>
</dbReference>
<evidence type="ECO:0000256" key="7">
    <source>
        <dbReference type="ARBA" id="ARBA00022741"/>
    </source>
</evidence>
<reference evidence="22" key="2">
    <citation type="submission" date="2018-03" db="EMBL/GenBank/DDBJ databases">
        <title>The Triticum urartu genome reveals the dynamic nature of wheat genome evolution.</title>
        <authorList>
            <person name="Ling H."/>
            <person name="Ma B."/>
            <person name="Shi X."/>
            <person name="Liu H."/>
            <person name="Dong L."/>
            <person name="Sun H."/>
            <person name="Cao Y."/>
            <person name="Gao Q."/>
            <person name="Zheng S."/>
            <person name="Li Y."/>
            <person name="Yu Y."/>
            <person name="Du H."/>
            <person name="Qi M."/>
            <person name="Li Y."/>
            <person name="Yu H."/>
            <person name="Cui Y."/>
            <person name="Wang N."/>
            <person name="Chen C."/>
            <person name="Wu H."/>
            <person name="Zhao Y."/>
            <person name="Zhang J."/>
            <person name="Li Y."/>
            <person name="Zhou W."/>
            <person name="Zhang B."/>
            <person name="Hu W."/>
            <person name="Eijk M."/>
            <person name="Tang J."/>
            <person name="Witsenboer H."/>
            <person name="Zhao S."/>
            <person name="Li Z."/>
            <person name="Zhang A."/>
            <person name="Wang D."/>
            <person name="Liang C."/>
        </authorList>
    </citation>
    <scope>NUCLEOTIDE SEQUENCE [LARGE SCALE GENOMIC DNA]</scope>
    <source>
        <strain evidence="22">cv. G1812</strain>
    </source>
</reference>
<evidence type="ECO:0000259" key="19">
    <source>
        <dbReference type="PROSITE" id="PS50011"/>
    </source>
</evidence>
<comment type="catalytic activity">
    <reaction evidence="14 15">
        <text>L-seryl-[protein] + ATP = O-phospho-L-seryl-[protein] + ADP + H(+)</text>
        <dbReference type="Rhea" id="RHEA:17989"/>
        <dbReference type="Rhea" id="RHEA-COMP:9863"/>
        <dbReference type="Rhea" id="RHEA-COMP:11604"/>
        <dbReference type="ChEBI" id="CHEBI:15378"/>
        <dbReference type="ChEBI" id="CHEBI:29999"/>
        <dbReference type="ChEBI" id="CHEBI:30616"/>
        <dbReference type="ChEBI" id="CHEBI:83421"/>
        <dbReference type="ChEBI" id="CHEBI:456216"/>
        <dbReference type="EC" id="2.7.11.1"/>
    </reaction>
</comment>
<dbReference type="InterPro" id="IPR000719">
    <property type="entry name" value="Prot_kinase_dom"/>
</dbReference>
<dbReference type="GO" id="GO:0004674">
    <property type="term" value="F:protein serine/threonine kinase activity"/>
    <property type="evidence" value="ECO:0007669"/>
    <property type="project" value="UniProtKB-KW"/>
</dbReference>
<dbReference type="InterPro" id="IPR008271">
    <property type="entry name" value="Ser/Thr_kinase_AS"/>
</dbReference>
<evidence type="ECO:0000256" key="17">
    <source>
        <dbReference type="SAM" id="Phobius"/>
    </source>
</evidence>
<feature type="domain" description="Protein kinase" evidence="19">
    <location>
        <begin position="500"/>
        <end position="786"/>
    </location>
</feature>
<organism evidence="22 23">
    <name type="scientific">Triticum urartu</name>
    <name type="common">Red wild einkorn</name>
    <name type="synonym">Crithodium urartu</name>
    <dbReference type="NCBI Taxonomy" id="4572"/>
    <lineage>
        <taxon>Eukaryota</taxon>
        <taxon>Viridiplantae</taxon>
        <taxon>Streptophyta</taxon>
        <taxon>Embryophyta</taxon>
        <taxon>Tracheophyta</taxon>
        <taxon>Spermatophyta</taxon>
        <taxon>Magnoliopsida</taxon>
        <taxon>Liliopsida</taxon>
        <taxon>Poales</taxon>
        <taxon>Poaceae</taxon>
        <taxon>BOP clade</taxon>
        <taxon>Pooideae</taxon>
        <taxon>Triticodae</taxon>
        <taxon>Triticeae</taxon>
        <taxon>Triticinae</taxon>
        <taxon>Triticum</taxon>
    </lineage>
</organism>
<evidence type="ECO:0000256" key="4">
    <source>
        <dbReference type="ARBA" id="ARBA00022536"/>
    </source>
</evidence>
<feature type="chain" id="PRO_5035949534" description="Receptor-like serine/threonine-protein kinase" evidence="18">
    <location>
        <begin position="21"/>
        <end position="816"/>
    </location>
</feature>
<name>A0A8R7PK17_TRIUA</name>
<dbReference type="InterPro" id="IPR011009">
    <property type="entry name" value="Kinase-like_dom_sf"/>
</dbReference>
<keyword evidence="10" id="KW-1015">Disulfide bond</keyword>
<dbReference type="InterPro" id="IPR000858">
    <property type="entry name" value="S_locus_glycoprot_dom"/>
</dbReference>
<dbReference type="Gene3D" id="2.90.10.10">
    <property type="entry name" value="Bulb-type lectin domain"/>
    <property type="match status" value="1"/>
</dbReference>
<evidence type="ECO:0000256" key="14">
    <source>
        <dbReference type="ARBA" id="ARBA00048679"/>
    </source>
</evidence>
<evidence type="ECO:0000256" key="13">
    <source>
        <dbReference type="ARBA" id="ARBA00047899"/>
    </source>
</evidence>
<dbReference type="FunFam" id="2.90.10.10:FF:000014">
    <property type="entry name" value="Serine/threonine-protein kinase"/>
    <property type="match status" value="1"/>
</dbReference>
<dbReference type="InterPro" id="IPR003609">
    <property type="entry name" value="Pan_app"/>
</dbReference>
<proteinExistence type="inferred from homology"/>
<dbReference type="Pfam" id="PF08276">
    <property type="entry name" value="PAN_2"/>
    <property type="match status" value="1"/>
</dbReference>
<dbReference type="Gene3D" id="3.30.200.20">
    <property type="entry name" value="Phosphorylase Kinase, domain 1"/>
    <property type="match status" value="1"/>
</dbReference>
<dbReference type="InterPro" id="IPR024171">
    <property type="entry name" value="SRK-like_kinase"/>
</dbReference>
<dbReference type="PROSITE" id="PS00107">
    <property type="entry name" value="PROTEIN_KINASE_ATP"/>
    <property type="match status" value="1"/>
</dbReference>
<dbReference type="PANTHER" id="PTHR27002:SF1045">
    <property type="entry name" value="RECEPTOR-LIKE SERINE_THREONINE-PROTEIN KINASE"/>
    <property type="match status" value="1"/>
</dbReference>
<dbReference type="Gene3D" id="1.10.510.10">
    <property type="entry name" value="Transferase(Phosphotransferase) domain 1"/>
    <property type="match status" value="1"/>
</dbReference>
<evidence type="ECO:0000259" key="21">
    <source>
        <dbReference type="PROSITE" id="PS50948"/>
    </source>
</evidence>
<dbReference type="Pfam" id="PF07714">
    <property type="entry name" value="PK_Tyr_Ser-Thr"/>
    <property type="match status" value="1"/>
</dbReference>
<feature type="binding site" evidence="16">
    <location>
        <position position="528"/>
    </location>
    <ligand>
        <name>ATP</name>
        <dbReference type="ChEBI" id="CHEBI:30616"/>
    </ligand>
</feature>
<sequence>MGMHYISIFFLLFLSSLCKSDDQLTQAKPLTHDDKLVSKSGDFALGFFSLTTSNKSFYLGIWYHSLPGPHTVVWVANRDNPIVAPLSAKLIVTNNSQMVLFDSRGHNIWMTPSNITAGAPGAYAELSNSGNFVLRLPSNTDIWQSFDHPTDTILAGMRFLVSHKAQVITRLVAWKGSDDPSSGDLSISGDPSAPDLQLVTWNKTRPYCRTVWNGVSVSGGTYLSNTSSILYQTVVNSGDEFYFTYAISDNSVYTRVMLDHTGKYKFLAWNNHSSSWALISEYPTAACELYASCGPFSYCDLTQMVPTCQCLEGFETVDDANFSNGCRRKQALKCGNQSHFVALPGMKVRDKVLHIHNRSLDECEAECRRNCSCVAYAYANLSGAIGMADPSRCLVWSGELVDIWKATTGGESLYLRLADSPVYKGISSVKIIILIIACVLLLTCVCLVWMYKYRAGTLQKKEKQKKLSRGYFSTSNNLEGKHTEFPFVSYGDILSATNFFADSNLLGRGGFGNVYKGTLEGGNEVAVKRLSQSSGQGIVEFKNEVILIAKLQHKNLVGLLGSCIHEDEKLLIYEYLPNKSLDVFLFNASRKHVLDWSTRLKIIKGIARGLLYLHQDSRLTIIHRDLKASNILLDTEMNPKISDFGMARIFATNQNQANTTRVVGTYGYMSPEYAMGGAFSVKSDTYSFGVLLLEIVSGLKINSPQLITNFSSLITYAWRLWEDGNAIELVDSSFVASFRLHEVLRCIHVGLLCVQDHARDRPLMSSVMFMFENESAPLPAPKQPVYFAQGTCADEEGREITSNSVNAVSITTVDGR</sequence>
<dbReference type="FunFam" id="3.30.200.20:FF:001238">
    <property type="entry name" value="Os08g0179000 protein"/>
    <property type="match status" value="1"/>
</dbReference>
<dbReference type="InterPro" id="IPR001480">
    <property type="entry name" value="Bulb-type_lectin_dom"/>
</dbReference>
<evidence type="ECO:0000256" key="9">
    <source>
        <dbReference type="ARBA" id="ARBA00022840"/>
    </source>
</evidence>
<dbReference type="CDD" id="cd14066">
    <property type="entry name" value="STKc_IRAK"/>
    <property type="match status" value="1"/>
</dbReference>
<evidence type="ECO:0000256" key="15">
    <source>
        <dbReference type="PIRNR" id="PIRNR000641"/>
    </source>
</evidence>
<dbReference type="CDD" id="cd01098">
    <property type="entry name" value="PAN_AP_plant"/>
    <property type="match status" value="1"/>
</dbReference>
<protein>
    <recommendedName>
        <fullName evidence="15">Receptor-like serine/threonine-protein kinase</fullName>
        <ecNumber evidence="15">2.7.11.1</ecNumber>
    </recommendedName>
</protein>
<evidence type="ECO:0000313" key="22">
    <source>
        <dbReference type="EnsemblPlants" id="TuG1812G0200005305.01.T01"/>
    </source>
</evidence>
<evidence type="ECO:0000256" key="6">
    <source>
        <dbReference type="ARBA" id="ARBA00022729"/>
    </source>
</evidence>
<dbReference type="PIRSF" id="PIRSF000641">
    <property type="entry name" value="SRK"/>
    <property type="match status" value="1"/>
</dbReference>
<evidence type="ECO:0000256" key="11">
    <source>
        <dbReference type="ARBA" id="ARBA00023170"/>
    </source>
</evidence>
<dbReference type="Proteomes" id="UP000015106">
    <property type="component" value="Chromosome 2"/>
</dbReference>
<keyword evidence="17" id="KW-0812">Transmembrane</keyword>
<keyword evidence="5 15" id="KW-0808">Transferase</keyword>
<dbReference type="Pfam" id="PF00954">
    <property type="entry name" value="S_locus_glycop"/>
    <property type="match status" value="1"/>
</dbReference>
<keyword evidence="7 15" id="KW-0547">Nucleotide-binding</keyword>
<evidence type="ECO:0000259" key="20">
    <source>
        <dbReference type="PROSITE" id="PS50927"/>
    </source>
</evidence>
<keyword evidence="12" id="KW-0325">Glycoprotein</keyword>
<dbReference type="SMART" id="SM00473">
    <property type="entry name" value="PAN_AP"/>
    <property type="match status" value="1"/>
</dbReference>